<evidence type="ECO:0000256" key="1">
    <source>
        <dbReference type="SAM" id="MobiDB-lite"/>
    </source>
</evidence>
<feature type="region of interest" description="Disordered" evidence="1">
    <location>
        <begin position="45"/>
        <end position="67"/>
    </location>
</feature>
<sequence length="109" mass="11032">MPVDTPMPTSDSESGLSRRGLIRNAAAAGATGLAAGVLVNAMAGSAQAHEPSPGQGPEQGAATTVADASAPLIVHVRDARTGEIDIFHGEEHRSVQDRKLAAALLRAAD</sequence>
<evidence type="ECO:0000313" key="3">
    <source>
        <dbReference type="Proteomes" id="UP001592528"/>
    </source>
</evidence>
<dbReference type="Proteomes" id="UP001592528">
    <property type="component" value="Unassembled WGS sequence"/>
</dbReference>
<reference evidence="2 3" key="1">
    <citation type="submission" date="2024-09" db="EMBL/GenBank/DDBJ databases">
        <authorList>
            <person name="Lee S.D."/>
        </authorList>
    </citation>
    <scope>NUCLEOTIDE SEQUENCE [LARGE SCALE GENOMIC DNA]</scope>
    <source>
        <strain evidence="2 3">N1-5</strain>
    </source>
</reference>
<proteinExistence type="predicted"/>
<evidence type="ECO:0000313" key="2">
    <source>
        <dbReference type="EMBL" id="MFC1401953.1"/>
    </source>
</evidence>
<comment type="caution">
    <text evidence="2">The sequence shown here is derived from an EMBL/GenBank/DDBJ whole genome shotgun (WGS) entry which is preliminary data.</text>
</comment>
<dbReference type="InterPro" id="IPR006311">
    <property type="entry name" value="TAT_signal"/>
</dbReference>
<keyword evidence="3" id="KW-1185">Reference proteome</keyword>
<dbReference type="PROSITE" id="PS51318">
    <property type="entry name" value="TAT"/>
    <property type="match status" value="1"/>
</dbReference>
<organism evidence="2 3">
    <name type="scientific">Streptacidiphilus cavernicola</name>
    <dbReference type="NCBI Taxonomy" id="3342716"/>
    <lineage>
        <taxon>Bacteria</taxon>
        <taxon>Bacillati</taxon>
        <taxon>Actinomycetota</taxon>
        <taxon>Actinomycetes</taxon>
        <taxon>Kitasatosporales</taxon>
        <taxon>Streptomycetaceae</taxon>
        <taxon>Streptacidiphilus</taxon>
    </lineage>
</organism>
<dbReference type="EMBL" id="JBHEZZ010000005">
    <property type="protein sequence ID" value="MFC1401953.1"/>
    <property type="molecule type" value="Genomic_DNA"/>
</dbReference>
<gene>
    <name evidence="2" type="ORF">ACEZDJ_11720</name>
</gene>
<accession>A0ABV6UKG0</accession>
<dbReference type="RefSeq" id="WP_037597447.1">
    <property type="nucleotide sequence ID" value="NZ_JBHEZZ010000005.1"/>
</dbReference>
<name>A0ABV6UKG0_9ACTN</name>
<protein>
    <submittedName>
        <fullName evidence="2">Uncharacterized protein</fullName>
    </submittedName>
</protein>